<reference evidence="1 2" key="1">
    <citation type="submission" date="2017-05" db="EMBL/GenBank/DDBJ databases">
        <title>Genome Analysis of Maritalea myrionectae HL2708#5.</title>
        <authorList>
            <consortium name="Cotde Inc.-PKNU"/>
            <person name="Jang D."/>
            <person name="Oh H.-M."/>
        </authorList>
    </citation>
    <scope>NUCLEOTIDE SEQUENCE [LARGE SCALE GENOMIC DNA]</scope>
    <source>
        <strain evidence="1 2">HL2708#5</strain>
    </source>
</reference>
<sequence>MIIFIGPNRQRRNIKKFGNYEHAPTYKHRTYNWLFRTRRLPGATYIFTFIDRLDPSERRLAGKIYRHINQLGDGFKALNDPTRVKNRYQLLRALFQAGVNDFDVHLAAESPHPKRFPVFIRRISQSLPPLTDLVADQANLDRIISELQAAGEPLDDLMVIEFCAAEIAPGIFQKYSAYRAGDQVSMNYTIFESNWQVKIGQIDIVDPVFYDKEAEDLEQNAYAEIAGQVFDIAQIEYGRADFGLVDGRPQFYEINFNPEFRTTESTSKVPQRKQNVARAVEQRFKDVAALDRPATQSQPNISNPELTAFRWRFWRNYAPQRY</sequence>
<dbReference type="Proteomes" id="UP000258927">
    <property type="component" value="Chromosome"/>
</dbReference>
<dbReference type="KEGG" id="mmyr:MXMO3_00163"/>
<dbReference type="AlphaFoldDB" id="A0A2R4M9K2"/>
<protein>
    <recommendedName>
        <fullName evidence="3">ATP-grasp domain-containing protein</fullName>
    </recommendedName>
</protein>
<proteinExistence type="predicted"/>
<organism evidence="1 2">
    <name type="scientific">Maritalea myrionectae</name>
    <dbReference type="NCBI Taxonomy" id="454601"/>
    <lineage>
        <taxon>Bacteria</taxon>
        <taxon>Pseudomonadati</taxon>
        <taxon>Pseudomonadota</taxon>
        <taxon>Alphaproteobacteria</taxon>
        <taxon>Hyphomicrobiales</taxon>
        <taxon>Devosiaceae</taxon>
        <taxon>Maritalea</taxon>
    </lineage>
</organism>
<evidence type="ECO:0000313" key="2">
    <source>
        <dbReference type="Proteomes" id="UP000258927"/>
    </source>
</evidence>
<name>A0A2R4M9K2_9HYPH</name>
<dbReference type="RefSeq" id="WP_162889077.1">
    <property type="nucleotide sequence ID" value="NZ_CP021330.1"/>
</dbReference>
<evidence type="ECO:0000313" key="1">
    <source>
        <dbReference type="EMBL" id="AVX02711.1"/>
    </source>
</evidence>
<dbReference type="EMBL" id="CP021330">
    <property type="protein sequence ID" value="AVX02711.1"/>
    <property type="molecule type" value="Genomic_DNA"/>
</dbReference>
<gene>
    <name evidence="1" type="ORF">MXMO3_00163</name>
</gene>
<accession>A0A2R4M9K2</accession>
<keyword evidence="2" id="KW-1185">Reference proteome</keyword>
<evidence type="ECO:0008006" key="3">
    <source>
        <dbReference type="Google" id="ProtNLM"/>
    </source>
</evidence>